<dbReference type="OMA" id="MEVDFRT"/>
<feature type="transmembrane region" description="Helical" evidence="5">
    <location>
        <begin position="7"/>
        <end position="28"/>
    </location>
</feature>
<sequence length="68" mass="7848">MFLMNHILEFVLSLGGAVLFSLFIIYDVQMIMNNMAAEEYILATITLYLDIINLFLHILRLLSALRRG</sequence>
<keyword evidence="4 5" id="KW-0472">Membrane</keyword>
<evidence type="ECO:0000256" key="4">
    <source>
        <dbReference type="ARBA" id="ARBA00023136"/>
    </source>
</evidence>
<dbReference type="GO" id="GO:0016020">
    <property type="term" value="C:membrane"/>
    <property type="evidence" value="ECO:0007669"/>
    <property type="project" value="UniProtKB-SubCell"/>
</dbReference>
<comment type="subcellular location">
    <subcellularLocation>
        <location evidence="1">Membrane</location>
        <topology evidence="1">Multi-pass membrane protein</topology>
    </subcellularLocation>
</comment>
<reference evidence="7" key="1">
    <citation type="submission" date="2022-11" db="UniProtKB">
        <authorList>
            <consortium name="WormBaseParasite"/>
        </authorList>
    </citation>
    <scope>IDENTIFICATION</scope>
</reference>
<keyword evidence="6" id="KW-1185">Reference proteome</keyword>
<evidence type="ECO:0000256" key="2">
    <source>
        <dbReference type="ARBA" id="ARBA00022692"/>
    </source>
</evidence>
<dbReference type="Pfam" id="PF01027">
    <property type="entry name" value="Bax1-I"/>
    <property type="match status" value="1"/>
</dbReference>
<proteinExistence type="inferred from homology"/>
<evidence type="ECO:0000313" key="6">
    <source>
        <dbReference type="Proteomes" id="UP000887565"/>
    </source>
</evidence>
<dbReference type="GO" id="GO:0043066">
    <property type="term" value="P:negative regulation of apoptotic process"/>
    <property type="evidence" value="ECO:0007669"/>
    <property type="project" value="TreeGrafter"/>
</dbReference>
<dbReference type="PANTHER" id="PTHR23291">
    <property type="entry name" value="BAX INHIBITOR-RELATED"/>
    <property type="match status" value="1"/>
</dbReference>
<organism evidence="6 7">
    <name type="scientific">Romanomermis culicivorax</name>
    <name type="common">Nematode worm</name>
    <dbReference type="NCBI Taxonomy" id="13658"/>
    <lineage>
        <taxon>Eukaryota</taxon>
        <taxon>Metazoa</taxon>
        <taxon>Ecdysozoa</taxon>
        <taxon>Nematoda</taxon>
        <taxon>Enoplea</taxon>
        <taxon>Dorylaimia</taxon>
        <taxon>Mermithida</taxon>
        <taxon>Mermithoidea</taxon>
        <taxon>Mermithidae</taxon>
        <taxon>Romanomermis</taxon>
    </lineage>
</organism>
<accession>A0A915IBB2</accession>
<dbReference type="AlphaFoldDB" id="A0A915IBB2"/>
<dbReference type="WBParaSite" id="nRc.2.0.1.t11068-RA">
    <property type="protein sequence ID" value="nRc.2.0.1.t11068-RA"/>
    <property type="gene ID" value="nRc.2.0.1.g11068"/>
</dbReference>
<comment type="caution">
    <text evidence="5">Lacks conserved residue(s) required for the propagation of feature annotation.</text>
</comment>
<protein>
    <submittedName>
        <fullName evidence="7">Uncharacterized protein</fullName>
    </submittedName>
</protein>
<dbReference type="Proteomes" id="UP000887565">
    <property type="component" value="Unplaced"/>
</dbReference>
<dbReference type="InterPro" id="IPR006214">
    <property type="entry name" value="Bax_inhibitor_1-related"/>
</dbReference>
<dbReference type="PANTHER" id="PTHR23291:SF50">
    <property type="entry name" value="PROTEIN LIFEGUARD 4"/>
    <property type="match status" value="1"/>
</dbReference>
<evidence type="ECO:0000256" key="5">
    <source>
        <dbReference type="RuleBase" id="RU004379"/>
    </source>
</evidence>
<evidence type="ECO:0000313" key="7">
    <source>
        <dbReference type="WBParaSite" id="nRc.2.0.1.t11068-RA"/>
    </source>
</evidence>
<evidence type="ECO:0000256" key="1">
    <source>
        <dbReference type="ARBA" id="ARBA00004141"/>
    </source>
</evidence>
<keyword evidence="3 5" id="KW-1133">Transmembrane helix</keyword>
<feature type="transmembrane region" description="Helical" evidence="5">
    <location>
        <begin position="40"/>
        <end position="62"/>
    </location>
</feature>
<evidence type="ECO:0000256" key="3">
    <source>
        <dbReference type="ARBA" id="ARBA00022989"/>
    </source>
</evidence>
<name>A0A915IBB2_ROMCU</name>
<keyword evidence="2 5" id="KW-0812">Transmembrane</keyword>
<comment type="similarity">
    <text evidence="5">Belongs to the BI1 family.</text>
</comment>